<reference evidence="2" key="1">
    <citation type="submission" date="2023-07" db="EMBL/GenBank/DDBJ databases">
        <title>Chromosome-level Genome Assembly of Striped Snakehead (Channa striata).</title>
        <authorList>
            <person name="Liu H."/>
        </authorList>
    </citation>
    <scope>NUCLEOTIDE SEQUENCE</scope>
    <source>
        <strain evidence="2">Gz</strain>
        <tissue evidence="2">Muscle</tissue>
    </source>
</reference>
<proteinExistence type="predicted"/>
<keyword evidence="3" id="KW-1185">Reference proteome</keyword>
<protein>
    <recommendedName>
        <fullName evidence="1">Ig-like domain-containing protein</fullName>
    </recommendedName>
</protein>
<dbReference type="PANTHER" id="PTHR21063">
    <property type="entry name" value="LFA-3"/>
    <property type="match status" value="1"/>
</dbReference>
<dbReference type="PANTHER" id="PTHR21063:SF4">
    <property type="entry name" value="CD48 ANTIGEN-RELATED"/>
    <property type="match status" value="1"/>
</dbReference>
<name>A0AA88IKL1_CHASR</name>
<accession>A0AA88IKL1</accession>
<dbReference type="Proteomes" id="UP001187415">
    <property type="component" value="Unassembled WGS sequence"/>
</dbReference>
<evidence type="ECO:0000313" key="2">
    <source>
        <dbReference type="EMBL" id="KAK2815556.1"/>
    </source>
</evidence>
<gene>
    <name evidence="2" type="ORF">Q5P01_026023</name>
</gene>
<feature type="domain" description="Ig-like" evidence="1">
    <location>
        <begin position="125"/>
        <end position="199"/>
    </location>
</feature>
<dbReference type="InterPro" id="IPR036179">
    <property type="entry name" value="Ig-like_dom_sf"/>
</dbReference>
<dbReference type="InterPro" id="IPR007110">
    <property type="entry name" value="Ig-like_dom"/>
</dbReference>
<dbReference type="Gene3D" id="2.60.40.10">
    <property type="entry name" value="Immunoglobulins"/>
    <property type="match status" value="2"/>
</dbReference>
<evidence type="ECO:0000313" key="3">
    <source>
        <dbReference type="Proteomes" id="UP001187415"/>
    </source>
</evidence>
<evidence type="ECO:0000259" key="1">
    <source>
        <dbReference type="PROSITE" id="PS50835"/>
    </source>
</evidence>
<sequence>MLKDRSGQTEDRLTELFVTTYRVMSSSAAKEVKNLSVTEGGNITFPDPVLEFGFLMYGNKNLAMVTKSEMQIVENIYMNRLHWNKNTGIFTITDLQRNDSGIYTVDSKKGQIFTTSYEVTVYGCPPAPAVKTLSVNPESCFLLCFVDKGEDTTLLWYKDEEVVNQSSSALSLPLTVHKEEFRSSYRCVAATPVKEKTLSVDVDSLCGQNKTSVRNASFCLIQSQLHGLTDEINDLPGRTDCIYTYRRQ</sequence>
<dbReference type="EMBL" id="JAUPFM010000022">
    <property type="protein sequence ID" value="KAK2815556.1"/>
    <property type="molecule type" value="Genomic_DNA"/>
</dbReference>
<dbReference type="SUPFAM" id="SSF48726">
    <property type="entry name" value="Immunoglobulin"/>
    <property type="match status" value="2"/>
</dbReference>
<dbReference type="PROSITE" id="PS50835">
    <property type="entry name" value="IG_LIKE"/>
    <property type="match status" value="1"/>
</dbReference>
<organism evidence="2 3">
    <name type="scientific">Channa striata</name>
    <name type="common">Snakehead murrel</name>
    <name type="synonym">Ophicephalus striatus</name>
    <dbReference type="NCBI Taxonomy" id="64152"/>
    <lineage>
        <taxon>Eukaryota</taxon>
        <taxon>Metazoa</taxon>
        <taxon>Chordata</taxon>
        <taxon>Craniata</taxon>
        <taxon>Vertebrata</taxon>
        <taxon>Euteleostomi</taxon>
        <taxon>Actinopterygii</taxon>
        <taxon>Neopterygii</taxon>
        <taxon>Teleostei</taxon>
        <taxon>Neoteleostei</taxon>
        <taxon>Acanthomorphata</taxon>
        <taxon>Anabantaria</taxon>
        <taxon>Anabantiformes</taxon>
        <taxon>Channoidei</taxon>
        <taxon>Channidae</taxon>
        <taxon>Channa</taxon>
    </lineage>
</organism>
<dbReference type="InterPro" id="IPR013783">
    <property type="entry name" value="Ig-like_fold"/>
</dbReference>
<comment type="caution">
    <text evidence="2">The sequence shown here is derived from an EMBL/GenBank/DDBJ whole genome shotgun (WGS) entry which is preliminary data.</text>
</comment>
<dbReference type="AlphaFoldDB" id="A0AA88IKL1"/>